<evidence type="ECO:0000313" key="1">
    <source>
        <dbReference type="EMBL" id="OLQ05845.1"/>
    </source>
</evidence>
<reference evidence="1 2" key="1">
    <citation type="submission" date="2016-02" db="EMBL/GenBank/DDBJ databases">
        <title>Genome analysis of coral dinoflagellate symbionts highlights evolutionary adaptations to a symbiotic lifestyle.</title>
        <authorList>
            <person name="Aranda M."/>
            <person name="Li Y."/>
            <person name="Liew Y.J."/>
            <person name="Baumgarten S."/>
            <person name="Simakov O."/>
            <person name="Wilson M."/>
            <person name="Piel J."/>
            <person name="Ashoor H."/>
            <person name="Bougouffa S."/>
            <person name="Bajic V.B."/>
            <person name="Ryu T."/>
            <person name="Ravasi T."/>
            <person name="Bayer T."/>
            <person name="Micklem G."/>
            <person name="Kim H."/>
            <person name="Bhak J."/>
            <person name="Lajeunesse T.C."/>
            <person name="Voolstra C.R."/>
        </authorList>
    </citation>
    <scope>NUCLEOTIDE SEQUENCE [LARGE SCALE GENOMIC DNA]</scope>
    <source>
        <strain evidence="1 2">CCMP2467</strain>
    </source>
</reference>
<keyword evidence="2" id="KW-1185">Reference proteome</keyword>
<protein>
    <submittedName>
        <fullName evidence="1">Uncharacterized protein</fullName>
    </submittedName>
</protein>
<proteinExistence type="predicted"/>
<organism evidence="1 2">
    <name type="scientific">Symbiodinium microadriaticum</name>
    <name type="common">Dinoflagellate</name>
    <name type="synonym">Zooxanthella microadriatica</name>
    <dbReference type="NCBI Taxonomy" id="2951"/>
    <lineage>
        <taxon>Eukaryota</taxon>
        <taxon>Sar</taxon>
        <taxon>Alveolata</taxon>
        <taxon>Dinophyceae</taxon>
        <taxon>Suessiales</taxon>
        <taxon>Symbiodiniaceae</taxon>
        <taxon>Symbiodinium</taxon>
    </lineage>
</organism>
<gene>
    <name evidence="1" type="ORF">AK812_SmicGene10938</name>
</gene>
<dbReference type="Proteomes" id="UP000186817">
    <property type="component" value="Unassembled WGS sequence"/>
</dbReference>
<dbReference type="AlphaFoldDB" id="A0A1Q9EEH5"/>
<comment type="caution">
    <text evidence="1">The sequence shown here is derived from an EMBL/GenBank/DDBJ whole genome shotgun (WGS) entry which is preliminary data.</text>
</comment>
<dbReference type="EMBL" id="LSRX01000174">
    <property type="protein sequence ID" value="OLQ05845.1"/>
    <property type="molecule type" value="Genomic_DNA"/>
</dbReference>
<evidence type="ECO:0000313" key="2">
    <source>
        <dbReference type="Proteomes" id="UP000186817"/>
    </source>
</evidence>
<name>A0A1Q9EEH5_SYMMI</name>
<sequence length="67" mass="7256">MEGYPSDRGDFGQGKYGIFARLKQVSALTEFKKEVGGAMRDLAVMHPTLCLTKGNWRPVLAGTPSIG</sequence>
<accession>A0A1Q9EEH5</accession>